<dbReference type="RefSeq" id="WP_012062133.1">
    <property type="nucleotide sequence ID" value="NC_009633.1"/>
</dbReference>
<organism evidence="1 2">
    <name type="scientific">Alkaliphilus metalliredigens (strain QYMF)</name>
    <dbReference type="NCBI Taxonomy" id="293826"/>
    <lineage>
        <taxon>Bacteria</taxon>
        <taxon>Bacillati</taxon>
        <taxon>Bacillota</taxon>
        <taxon>Clostridia</taxon>
        <taxon>Peptostreptococcales</taxon>
        <taxon>Natronincolaceae</taxon>
        <taxon>Alkaliphilus</taxon>
    </lineage>
</organism>
<dbReference type="EMBL" id="CP000724">
    <property type="protein sequence ID" value="ABR47090.1"/>
    <property type="molecule type" value="Genomic_DNA"/>
</dbReference>
<dbReference type="KEGG" id="amt:Amet_0865"/>
<dbReference type="Proteomes" id="UP000001572">
    <property type="component" value="Chromosome"/>
</dbReference>
<name>A6TLM2_ALKMQ</name>
<protein>
    <submittedName>
        <fullName evidence="1">Uncharacterized protein</fullName>
    </submittedName>
</protein>
<proteinExistence type="predicted"/>
<dbReference type="AlphaFoldDB" id="A6TLM2"/>
<keyword evidence="2" id="KW-1185">Reference proteome</keyword>
<evidence type="ECO:0000313" key="2">
    <source>
        <dbReference type="Proteomes" id="UP000001572"/>
    </source>
</evidence>
<reference evidence="2" key="1">
    <citation type="journal article" date="2016" name="Genome Announc.">
        <title>Complete genome sequence of Alkaliphilus metalliredigens strain QYMF, an alkaliphilic and metal-reducing bacterium isolated from borax-contaminated leachate ponds.</title>
        <authorList>
            <person name="Hwang C."/>
            <person name="Copeland A."/>
            <person name="Lucas S."/>
            <person name="Lapidus A."/>
            <person name="Barry K."/>
            <person name="Detter J.C."/>
            <person name="Glavina Del Rio T."/>
            <person name="Hammon N."/>
            <person name="Israni S."/>
            <person name="Dalin E."/>
            <person name="Tice H."/>
            <person name="Pitluck S."/>
            <person name="Chertkov O."/>
            <person name="Brettin T."/>
            <person name="Bruce D."/>
            <person name="Han C."/>
            <person name="Schmutz J."/>
            <person name="Larimer F."/>
            <person name="Land M.L."/>
            <person name="Hauser L."/>
            <person name="Kyrpides N."/>
            <person name="Mikhailova N."/>
            <person name="Ye Q."/>
            <person name="Zhou J."/>
            <person name="Richardson P."/>
            <person name="Fields M.W."/>
        </authorList>
    </citation>
    <scope>NUCLEOTIDE SEQUENCE [LARGE SCALE GENOMIC DNA]</scope>
    <source>
        <strain evidence="2">QYMF</strain>
    </source>
</reference>
<evidence type="ECO:0000313" key="1">
    <source>
        <dbReference type="EMBL" id="ABR47090.1"/>
    </source>
</evidence>
<sequence>MEREERKLQYKRVKELIDDLDVGAMDDCFQDEPKITSKDIIALREKIEKLKGLVLEARNSDEKMDPNYDIEDYEGLFKILVAKFEIFSKKYQCFLEYTDE</sequence>
<gene>
    <name evidence="1" type="ordered locus">Amet_0865</name>
</gene>
<dbReference type="HOGENOM" id="CLU_2299759_0_0_9"/>
<accession>A6TLM2</accession>